<reference evidence="2" key="1">
    <citation type="submission" date="2020-07" db="EMBL/GenBank/DDBJ databases">
        <title>The High-quality genome of the commercially important snow crab, Chionoecetes opilio.</title>
        <authorList>
            <person name="Jeong J.-H."/>
            <person name="Ryu S."/>
        </authorList>
    </citation>
    <scope>NUCLEOTIDE SEQUENCE</scope>
    <source>
        <strain evidence="2">MADBK_172401_WGS</strain>
        <tissue evidence="2">Digestive gland</tissue>
    </source>
</reference>
<feature type="region of interest" description="Disordered" evidence="1">
    <location>
        <begin position="193"/>
        <end position="231"/>
    </location>
</feature>
<name>A0A8J4YLZ0_CHIOP</name>
<feature type="region of interest" description="Disordered" evidence="1">
    <location>
        <begin position="1"/>
        <end position="71"/>
    </location>
</feature>
<accession>A0A8J4YLZ0</accession>
<evidence type="ECO:0000256" key="1">
    <source>
        <dbReference type="SAM" id="MobiDB-lite"/>
    </source>
</evidence>
<dbReference type="Proteomes" id="UP000770661">
    <property type="component" value="Unassembled WGS sequence"/>
</dbReference>
<evidence type="ECO:0000313" key="3">
    <source>
        <dbReference type="Proteomes" id="UP000770661"/>
    </source>
</evidence>
<feature type="compositionally biased region" description="Low complexity" evidence="1">
    <location>
        <begin position="211"/>
        <end position="220"/>
    </location>
</feature>
<proteinExistence type="predicted"/>
<sequence length="231" mass="25161">MGDEKQEEEEEEEKEEEEEEEAEEEEEEEERRGVAGGEMESSERKQSEGSFSSLSGGRGGGGSEISDGRRSRMLSLSSSIATSVLKRSSSRVEVVDMPGGSMLVKVSEEDAESQQGSLDGARTLAGVMGGATDTTLVDKIIKQEMWTKVHQVRAMSVCPKGYEGLEEWVKGSPTPRGRQEDRWRRQISWCLRSAPPTCCNTSTSPWPPPHSSASQPSPTSGALTKDVSHPP</sequence>
<comment type="caution">
    <text evidence="2">The sequence shown here is derived from an EMBL/GenBank/DDBJ whole genome shotgun (WGS) entry which is preliminary data.</text>
</comment>
<dbReference type="EMBL" id="JACEEZ010000974">
    <property type="protein sequence ID" value="KAG0729658.1"/>
    <property type="molecule type" value="Genomic_DNA"/>
</dbReference>
<gene>
    <name evidence="2" type="ORF">GWK47_029872</name>
</gene>
<keyword evidence="3" id="KW-1185">Reference proteome</keyword>
<organism evidence="2 3">
    <name type="scientific">Chionoecetes opilio</name>
    <name type="common">Atlantic snow crab</name>
    <name type="synonym">Cancer opilio</name>
    <dbReference type="NCBI Taxonomy" id="41210"/>
    <lineage>
        <taxon>Eukaryota</taxon>
        <taxon>Metazoa</taxon>
        <taxon>Ecdysozoa</taxon>
        <taxon>Arthropoda</taxon>
        <taxon>Crustacea</taxon>
        <taxon>Multicrustacea</taxon>
        <taxon>Malacostraca</taxon>
        <taxon>Eumalacostraca</taxon>
        <taxon>Eucarida</taxon>
        <taxon>Decapoda</taxon>
        <taxon>Pleocyemata</taxon>
        <taxon>Brachyura</taxon>
        <taxon>Eubrachyura</taxon>
        <taxon>Majoidea</taxon>
        <taxon>Majidae</taxon>
        <taxon>Chionoecetes</taxon>
    </lineage>
</organism>
<dbReference type="AlphaFoldDB" id="A0A8J4YLZ0"/>
<feature type="compositionally biased region" description="Acidic residues" evidence="1">
    <location>
        <begin position="1"/>
        <end position="29"/>
    </location>
</feature>
<protein>
    <submittedName>
        <fullName evidence="2">Uncharacterized protein</fullName>
    </submittedName>
</protein>
<evidence type="ECO:0000313" key="2">
    <source>
        <dbReference type="EMBL" id="KAG0729658.1"/>
    </source>
</evidence>